<dbReference type="Gene3D" id="1.20.1720.10">
    <property type="entry name" value="Multidrug resistance protein D"/>
    <property type="match status" value="1"/>
</dbReference>
<dbReference type="InterPro" id="IPR036259">
    <property type="entry name" value="MFS_trans_sf"/>
</dbReference>
<feature type="transmembrane region" description="Helical" evidence="7">
    <location>
        <begin position="251"/>
        <end position="270"/>
    </location>
</feature>
<dbReference type="PANTHER" id="PTHR23502:SF51">
    <property type="entry name" value="QUINIDINE RESISTANCE PROTEIN 1-RELATED"/>
    <property type="match status" value="1"/>
</dbReference>
<feature type="domain" description="Major facilitator superfamily (MFS) profile" evidence="8">
    <location>
        <begin position="96"/>
        <end position="543"/>
    </location>
</feature>
<dbReference type="Gene3D" id="1.20.1250.20">
    <property type="entry name" value="MFS general substrate transporter like domains"/>
    <property type="match status" value="1"/>
</dbReference>
<evidence type="ECO:0000256" key="3">
    <source>
        <dbReference type="ARBA" id="ARBA00022692"/>
    </source>
</evidence>
<dbReference type="OrthoDB" id="440553at2759"/>
<dbReference type="Proteomes" id="UP000030752">
    <property type="component" value="Unassembled WGS sequence"/>
</dbReference>
<feature type="transmembrane region" description="Helical" evidence="7">
    <location>
        <begin position="129"/>
        <end position="150"/>
    </location>
</feature>
<keyword evidence="5 7" id="KW-0472">Membrane</keyword>
<feature type="transmembrane region" description="Helical" evidence="7">
    <location>
        <begin position="426"/>
        <end position="446"/>
    </location>
</feature>
<dbReference type="PROSITE" id="PS50850">
    <property type="entry name" value="MFS"/>
    <property type="match status" value="1"/>
</dbReference>
<evidence type="ECO:0000313" key="10">
    <source>
        <dbReference type="Proteomes" id="UP000030752"/>
    </source>
</evidence>
<organism evidence="9 10">
    <name type="scientific">Cyphellophora europaea (strain CBS 101466)</name>
    <name type="common">Phialophora europaea</name>
    <dbReference type="NCBI Taxonomy" id="1220924"/>
    <lineage>
        <taxon>Eukaryota</taxon>
        <taxon>Fungi</taxon>
        <taxon>Dikarya</taxon>
        <taxon>Ascomycota</taxon>
        <taxon>Pezizomycotina</taxon>
        <taxon>Eurotiomycetes</taxon>
        <taxon>Chaetothyriomycetidae</taxon>
        <taxon>Chaetothyriales</taxon>
        <taxon>Cyphellophoraceae</taxon>
        <taxon>Cyphellophora</taxon>
    </lineage>
</organism>
<comment type="subcellular location">
    <subcellularLocation>
        <location evidence="1">Membrane</location>
        <topology evidence="1">Multi-pass membrane protein</topology>
    </subcellularLocation>
</comment>
<dbReference type="Pfam" id="PF07690">
    <property type="entry name" value="MFS_1"/>
    <property type="match status" value="1"/>
</dbReference>
<proteinExistence type="predicted"/>
<dbReference type="HOGENOM" id="CLU_008455_8_4_1"/>
<dbReference type="eggNOG" id="KOG0255">
    <property type="taxonomic scope" value="Eukaryota"/>
</dbReference>
<evidence type="ECO:0000256" key="4">
    <source>
        <dbReference type="ARBA" id="ARBA00022989"/>
    </source>
</evidence>
<feature type="transmembrane region" description="Helical" evidence="7">
    <location>
        <begin position="491"/>
        <end position="511"/>
    </location>
</feature>
<feature type="transmembrane region" description="Helical" evidence="7">
    <location>
        <begin position="162"/>
        <end position="179"/>
    </location>
</feature>
<dbReference type="VEuPathDB" id="FungiDB:HMPREF1541_06125"/>
<feature type="compositionally biased region" description="Basic and acidic residues" evidence="6">
    <location>
        <begin position="1"/>
        <end position="11"/>
    </location>
</feature>
<evidence type="ECO:0000256" key="6">
    <source>
        <dbReference type="SAM" id="MobiDB-lite"/>
    </source>
</evidence>
<feature type="transmembrane region" description="Helical" evidence="7">
    <location>
        <begin position="220"/>
        <end position="245"/>
    </location>
</feature>
<feature type="compositionally biased region" description="Basic and acidic residues" evidence="6">
    <location>
        <begin position="37"/>
        <end position="46"/>
    </location>
</feature>
<feature type="region of interest" description="Disordered" evidence="6">
    <location>
        <begin position="1"/>
        <end position="83"/>
    </location>
</feature>
<feature type="transmembrane region" description="Helical" evidence="7">
    <location>
        <begin position="368"/>
        <end position="389"/>
    </location>
</feature>
<feature type="transmembrane region" description="Helical" evidence="7">
    <location>
        <begin position="517"/>
        <end position="539"/>
    </location>
</feature>
<dbReference type="FunCoup" id="W2RW47">
    <property type="interactions" value="66"/>
</dbReference>
<feature type="transmembrane region" description="Helical" evidence="7">
    <location>
        <begin position="95"/>
        <end position="117"/>
    </location>
</feature>
<dbReference type="FunFam" id="1.20.1720.10:FF:000009">
    <property type="entry name" value="MFS multidrug transporter"/>
    <property type="match status" value="1"/>
</dbReference>
<name>W2RW47_CYPE1</name>
<feature type="transmembrane region" description="Helical" evidence="7">
    <location>
        <begin position="336"/>
        <end position="356"/>
    </location>
</feature>
<feature type="transmembrane region" description="Helical" evidence="7">
    <location>
        <begin position="458"/>
        <end position="479"/>
    </location>
</feature>
<gene>
    <name evidence="9" type="ORF">HMPREF1541_06125</name>
</gene>
<evidence type="ECO:0000256" key="2">
    <source>
        <dbReference type="ARBA" id="ARBA00022448"/>
    </source>
</evidence>
<dbReference type="EMBL" id="KB822721">
    <property type="protein sequence ID" value="ETN39899.1"/>
    <property type="molecule type" value="Genomic_DNA"/>
</dbReference>
<keyword evidence="4 7" id="KW-1133">Transmembrane helix</keyword>
<keyword evidence="3 7" id="KW-0812">Transmembrane</keyword>
<protein>
    <recommendedName>
        <fullName evidence="8">Major facilitator superfamily (MFS) profile domain-containing protein</fullName>
    </recommendedName>
</protein>
<dbReference type="GeneID" id="19973464"/>
<feature type="transmembrane region" description="Helical" evidence="7">
    <location>
        <begin position="185"/>
        <end position="208"/>
    </location>
</feature>
<dbReference type="AlphaFoldDB" id="W2RW47"/>
<evidence type="ECO:0000313" key="9">
    <source>
        <dbReference type="EMBL" id="ETN39899.1"/>
    </source>
</evidence>
<sequence length="556" mass="60079">MPQRSAADEGKVGAPEEPAPQVSTLHDDEAPVYLEQHPSRKDDKCKHVAATGDIEKATGTEDTSNRLTGPDQLPPPIETSDTEDYSIYTPAQKKWLCALASLSALFSPLSTNIYYSATTVLASDLNTSITNINLTITIYLIFQGLAPTFIGGLSDDVGRRPVYLLCFLIYIPANIGLALQNSYPALFVLRGIQSAGGSGTVALASALISDVVTSAQRGSYVSYVTMGAMVGPAFGPTIGGLLAQYLGWRAIFWFLAILSGITFVIILVFLPETNRRIVGNGSIPPQPWNRTILSIYQQHQLKRDGKATPECVVHAPTSKRPSLIQSIYVFTDKESCILLAYSGVFFAGFYIVLATLPALLEAKYHLNSLQIGLCFIALGIGSLTSNIVNSRFMDWNFRRHAKIAGIVIDKNKQQDLRYLPIERIRLEIVLPLVAASCAIAVVYGFLIQHTVHLAAPLVFLYLTALTLTGTFSGLSALIVDLNRETPGSASAAMNLSRCWLGAGASALAVPLENAIGMGWASVVAAAIWLAIAPVIPFLISRGPHWREEKRLKTGTD</sequence>
<dbReference type="GO" id="GO:0005886">
    <property type="term" value="C:plasma membrane"/>
    <property type="evidence" value="ECO:0007669"/>
    <property type="project" value="TreeGrafter"/>
</dbReference>
<evidence type="ECO:0000259" key="8">
    <source>
        <dbReference type="PROSITE" id="PS50850"/>
    </source>
</evidence>
<dbReference type="InterPro" id="IPR011701">
    <property type="entry name" value="MFS"/>
</dbReference>
<evidence type="ECO:0000256" key="7">
    <source>
        <dbReference type="SAM" id="Phobius"/>
    </source>
</evidence>
<dbReference type="STRING" id="1220924.W2RW47"/>
<reference evidence="9 10" key="1">
    <citation type="submission" date="2013-03" db="EMBL/GenBank/DDBJ databases">
        <title>The Genome Sequence of Phialophora europaea CBS 101466.</title>
        <authorList>
            <consortium name="The Broad Institute Genomics Platform"/>
            <person name="Cuomo C."/>
            <person name="de Hoog S."/>
            <person name="Gorbushina A."/>
            <person name="Walker B."/>
            <person name="Young S.K."/>
            <person name="Zeng Q."/>
            <person name="Gargeya S."/>
            <person name="Fitzgerald M."/>
            <person name="Haas B."/>
            <person name="Abouelleil A."/>
            <person name="Allen A.W."/>
            <person name="Alvarado L."/>
            <person name="Arachchi H.M."/>
            <person name="Berlin A.M."/>
            <person name="Chapman S.B."/>
            <person name="Gainer-Dewar J."/>
            <person name="Goldberg J."/>
            <person name="Griggs A."/>
            <person name="Gujja S."/>
            <person name="Hansen M."/>
            <person name="Howarth C."/>
            <person name="Imamovic A."/>
            <person name="Ireland A."/>
            <person name="Larimer J."/>
            <person name="McCowan C."/>
            <person name="Murphy C."/>
            <person name="Pearson M."/>
            <person name="Poon T.W."/>
            <person name="Priest M."/>
            <person name="Roberts A."/>
            <person name="Saif S."/>
            <person name="Shea T."/>
            <person name="Sisk P."/>
            <person name="Sykes S."/>
            <person name="Wortman J."/>
            <person name="Nusbaum C."/>
            <person name="Birren B."/>
        </authorList>
    </citation>
    <scope>NUCLEOTIDE SEQUENCE [LARGE SCALE GENOMIC DNA]</scope>
    <source>
        <strain evidence="9 10">CBS 101466</strain>
    </source>
</reference>
<dbReference type="GO" id="GO:0022857">
    <property type="term" value="F:transmembrane transporter activity"/>
    <property type="evidence" value="ECO:0007669"/>
    <property type="project" value="InterPro"/>
</dbReference>
<dbReference type="RefSeq" id="XP_008718684.1">
    <property type="nucleotide sequence ID" value="XM_008720462.1"/>
</dbReference>
<evidence type="ECO:0000256" key="5">
    <source>
        <dbReference type="ARBA" id="ARBA00023136"/>
    </source>
</evidence>
<dbReference type="InterPro" id="IPR020846">
    <property type="entry name" value="MFS_dom"/>
</dbReference>
<dbReference type="InParanoid" id="W2RW47"/>
<keyword evidence="10" id="KW-1185">Reference proteome</keyword>
<accession>W2RW47</accession>
<dbReference type="SUPFAM" id="SSF103473">
    <property type="entry name" value="MFS general substrate transporter"/>
    <property type="match status" value="1"/>
</dbReference>
<evidence type="ECO:0000256" key="1">
    <source>
        <dbReference type="ARBA" id="ARBA00004141"/>
    </source>
</evidence>
<keyword evidence="2" id="KW-0813">Transport</keyword>
<dbReference type="PANTHER" id="PTHR23502">
    <property type="entry name" value="MAJOR FACILITATOR SUPERFAMILY"/>
    <property type="match status" value="1"/>
</dbReference>